<gene>
    <name evidence="1" type="ORF">ABIF63_003557</name>
</gene>
<evidence type="ECO:0000313" key="2">
    <source>
        <dbReference type="Proteomes" id="UP001549291"/>
    </source>
</evidence>
<name>A0ABV2RRD9_BRAJP</name>
<keyword evidence="2" id="KW-1185">Reference proteome</keyword>
<dbReference type="Proteomes" id="UP001549291">
    <property type="component" value="Unassembled WGS sequence"/>
</dbReference>
<dbReference type="RefSeq" id="WP_354270107.1">
    <property type="nucleotide sequence ID" value="NZ_JBEPTQ010000002.1"/>
</dbReference>
<evidence type="ECO:0008006" key="3">
    <source>
        <dbReference type="Google" id="ProtNLM"/>
    </source>
</evidence>
<reference evidence="1 2" key="1">
    <citation type="submission" date="2024-06" db="EMBL/GenBank/DDBJ databases">
        <title>Genomic Encyclopedia of Type Strains, Phase V (KMG-V): Genome sequencing to study the core and pangenomes of soil and plant-associated prokaryotes.</title>
        <authorList>
            <person name="Whitman W."/>
        </authorList>
    </citation>
    <scope>NUCLEOTIDE SEQUENCE [LARGE SCALE GENOMIC DNA]</scope>
    <source>
        <strain evidence="1 2">USDA 160</strain>
    </source>
</reference>
<sequence>MPVAGKVIRDNMPRWKENWTEQEVAKLRSMAGTMSLALIAKELDRTTGAVLAEGGGRKTDHRRA</sequence>
<dbReference type="EMBL" id="JBEPTQ010000002">
    <property type="protein sequence ID" value="MET4719451.1"/>
    <property type="molecule type" value="Genomic_DNA"/>
</dbReference>
<evidence type="ECO:0000313" key="1">
    <source>
        <dbReference type="EMBL" id="MET4719451.1"/>
    </source>
</evidence>
<organism evidence="1 2">
    <name type="scientific">Bradyrhizobium japonicum</name>
    <dbReference type="NCBI Taxonomy" id="375"/>
    <lineage>
        <taxon>Bacteria</taxon>
        <taxon>Pseudomonadati</taxon>
        <taxon>Pseudomonadota</taxon>
        <taxon>Alphaproteobacteria</taxon>
        <taxon>Hyphomicrobiales</taxon>
        <taxon>Nitrobacteraceae</taxon>
        <taxon>Bradyrhizobium</taxon>
    </lineage>
</organism>
<proteinExistence type="predicted"/>
<comment type="caution">
    <text evidence="1">The sequence shown here is derived from an EMBL/GenBank/DDBJ whole genome shotgun (WGS) entry which is preliminary data.</text>
</comment>
<accession>A0ABV2RRD9</accession>
<protein>
    <recommendedName>
        <fullName evidence="3">Transposase</fullName>
    </recommendedName>
</protein>